<dbReference type="PROSITE" id="PS50928">
    <property type="entry name" value="ABC_TM1"/>
    <property type="match status" value="1"/>
</dbReference>
<reference evidence="9 10" key="1">
    <citation type="submission" date="2023-10" db="EMBL/GenBank/DDBJ databases">
        <title>Development of a sustainable strategy for remediation of hydrocarbon-contaminated territories based on the waste exchange concept.</title>
        <authorList>
            <person name="Krivoruchko A."/>
        </authorList>
    </citation>
    <scope>NUCLEOTIDE SEQUENCE [LARGE SCALE GENOMIC DNA]</scope>
    <source>
        <strain evidence="9 10">IEGM 1323</strain>
    </source>
</reference>
<feature type="transmembrane region" description="Helical" evidence="7">
    <location>
        <begin position="60"/>
        <end position="89"/>
    </location>
</feature>
<evidence type="ECO:0000256" key="4">
    <source>
        <dbReference type="ARBA" id="ARBA00022692"/>
    </source>
</evidence>
<dbReference type="Gene3D" id="1.10.3720.10">
    <property type="entry name" value="MetI-like"/>
    <property type="match status" value="1"/>
</dbReference>
<dbReference type="PANTHER" id="PTHR30614:SF21">
    <property type="entry name" value="AMINO ACID ABC TRANSPORTER PERMEASE"/>
    <property type="match status" value="1"/>
</dbReference>
<evidence type="ECO:0000256" key="3">
    <source>
        <dbReference type="ARBA" id="ARBA00022475"/>
    </source>
</evidence>
<dbReference type="RefSeq" id="WP_317566110.1">
    <property type="nucleotide sequence ID" value="NZ_JAWLJX010000009.1"/>
</dbReference>
<evidence type="ECO:0000256" key="1">
    <source>
        <dbReference type="ARBA" id="ARBA00004651"/>
    </source>
</evidence>
<keyword evidence="3" id="KW-1003">Cell membrane</keyword>
<evidence type="ECO:0000313" key="9">
    <source>
        <dbReference type="EMBL" id="MDV6263990.1"/>
    </source>
</evidence>
<feature type="transmembrane region" description="Helical" evidence="7">
    <location>
        <begin position="128"/>
        <end position="150"/>
    </location>
</feature>
<keyword evidence="6 7" id="KW-0472">Membrane</keyword>
<feature type="transmembrane region" description="Helical" evidence="7">
    <location>
        <begin position="20"/>
        <end position="40"/>
    </location>
</feature>
<evidence type="ECO:0000256" key="7">
    <source>
        <dbReference type="RuleBase" id="RU363032"/>
    </source>
</evidence>
<evidence type="ECO:0000313" key="10">
    <source>
        <dbReference type="Proteomes" id="UP001185755"/>
    </source>
</evidence>
<feature type="transmembrane region" description="Helical" evidence="7">
    <location>
        <begin position="233"/>
        <end position="256"/>
    </location>
</feature>
<dbReference type="InterPro" id="IPR035906">
    <property type="entry name" value="MetI-like_sf"/>
</dbReference>
<feature type="transmembrane region" description="Helical" evidence="7">
    <location>
        <begin position="101"/>
        <end position="122"/>
    </location>
</feature>
<sequence>MDDLLFDLPGPRGRRRARLAGAATLLVAGILLSEIIQRLAENGHFALYRWRFLTELPDLLTLLNGLLATLRAGLIAAAIAFVLALGLLVGGRSQRRWPRASTTLVVHVLRGLPLLLLIYFLARVSDSLGLNIPALAILIAGIVGYHAALLSEILRGGVNSVGTGQTEAALSLGVSRRRTFWFVVFPQAFRTMIPALMNELVVIIKHSALGYVIPYADLLRQGKLMTAAEPQSVLQIFLVVATIYLSVNLTLGTLAARVERRFLTGTKVSVTAPLRRPLVVEGRVDEDQLFAPQSPASRAGAIKSE</sequence>
<dbReference type="Pfam" id="PF00528">
    <property type="entry name" value="BPD_transp_1"/>
    <property type="match status" value="1"/>
</dbReference>
<comment type="subcellular location">
    <subcellularLocation>
        <location evidence="1 7">Cell membrane</location>
        <topology evidence="1 7">Multi-pass membrane protein</topology>
    </subcellularLocation>
</comment>
<proteinExistence type="inferred from homology"/>
<accession>A0ABU4BIF9</accession>
<protein>
    <submittedName>
        <fullName evidence="9">ABC transporter permease subunit</fullName>
    </submittedName>
</protein>
<dbReference type="NCBIfam" id="TIGR01726">
    <property type="entry name" value="HEQRo_perm_3TM"/>
    <property type="match status" value="1"/>
</dbReference>
<dbReference type="InterPro" id="IPR000515">
    <property type="entry name" value="MetI-like"/>
</dbReference>
<dbReference type="InterPro" id="IPR043429">
    <property type="entry name" value="ArtM/GltK/GlnP/TcyL/YhdX-like"/>
</dbReference>
<dbReference type="PANTHER" id="PTHR30614">
    <property type="entry name" value="MEMBRANE COMPONENT OF AMINO ACID ABC TRANSPORTER"/>
    <property type="match status" value="1"/>
</dbReference>
<comment type="caution">
    <text evidence="9">The sequence shown here is derived from an EMBL/GenBank/DDBJ whole genome shotgun (WGS) entry which is preliminary data.</text>
</comment>
<dbReference type="InterPro" id="IPR010065">
    <property type="entry name" value="AA_ABC_transptr_permease_3TM"/>
</dbReference>
<name>A0ABU4BIF9_9NOCA</name>
<evidence type="ECO:0000259" key="8">
    <source>
        <dbReference type="PROSITE" id="PS50928"/>
    </source>
</evidence>
<comment type="similarity">
    <text evidence="7">Belongs to the binding-protein-dependent transport system permease family.</text>
</comment>
<dbReference type="EMBL" id="JAWLJX010000009">
    <property type="protein sequence ID" value="MDV6263990.1"/>
    <property type="molecule type" value="Genomic_DNA"/>
</dbReference>
<evidence type="ECO:0000256" key="6">
    <source>
        <dbReference type="ARBA" id="ARBA00023136"/>
    </source>
</evidence>
<gene>
    <name evidence="9" type="ORF">R3P96_21855</name>
</gene>
<keyword evidence="10" id="KW-1185">Reference proteome</keyword>
<evidence type="ECO:0000256" key="2">
    <source>
        <dbReference type="ARBA" id="ARBA00022448"/>
    </source>
</evidence>
<organism evidence="9 10">
    <name type="scientific">Rhodococcoides yunnanense</name>
    <dbReference type="NCBI Taxonomy" id="278209"/>
    <lineage>
        <taxon>Bacteria</taxon>
        <taxon>Bacillati</taxon>
        <taxon>Actinomycetota</taxon>
        <taxon>Actinomycetes</taxon>
        <taxon>Mycobacteriales</taxon>
        <taxon>Nocardiaceae</taxon>
        <taxon>Rhodococcoides</taxon>
    </lineage>
</organism>
<keyword evidence="4 7" id="KW-0812">Transmembrane</keyword>
<keyword evidence="5 7" id="KW-1133">Transmembrane helix</keyword>
<keyword evidence="2 7" id="KW-0813">Transport</keyword>
<dbReference type="SUPFAM" id="SSF161098">
    <property type="entry name" value="MetI-like"/>
    <property type="match status" value="1"/>
</dbReference>
<feature type="transmembrane region" description="Helical" evidence="7">
    <location>
        <begin position="195"/>
        <end position="213"/>
    </location>
</feature>
<dbReference type="CDD" id="cd06261">
    <property type="entry name" value="TM_PBP2"/>
    <property type="match status" value="1"/>
</dbReference>
<evidence type="ECO:0000256" key="5">
    <source>
        <dbReference type="ARBA" id="ARBA00022989"/>
    </source>
</evidence>
<feature type="domain" description="ABC transmembrane type-1" evidence="8">
    <location>
        <begin position="62"/>
        <end position="255"/>
    </location>
</feature>
<dbReference type="Proteomes" id="UP001185755">
    <property type="component" value="Unassembled WGS sequence"/>
</dbReference>